<proteinExistence type="predicted"/>
<dbReference type="InterPro" id="IPR024072">
    <property type="entry name" value="DHFR-like_dom_sf"/>
</dbReference>
<dbReference type="InterPro" id="IPR050765">
    <property type="entry name" value="Riboflavin_Biosynth_HTPR"/>
</dbReference>
<comment type="caution">
    <text evidence="5">The sequence shown here is derived from an EMBL/GenBank/DDBJ whole genome shotgun (WGS) entry which is preliminary data.</text>
</comment>
<dbReference type="PANTHER" id="PTHR38011:SF7">
    <property type="entry name" value="2,5-DIAMINO-6-RIBOSYLAMINO-4(3H)-PYRIMIDINONE 5'-PHOSPHATE REDUCTASE"/>
    <property type="match status" value="1"/>
</dbReference>
<keyword evidence="3" id="KW-0560">Oxidoreductase</keyword>
<dbReference type="InterPro" id="IPR002734">
    <property type="entry name" value="RibDG_C"/>
</dbReference>
<sequence>MNTKPKAICHIMSSVDGRLLDNRWTKPFDGTEKTELLQVYTAIGRELNTDAWMFGKRTVCDIFPEKFNERNTPFLGLNSVFIGERNSKRMFIVSDPDGDILFTSSTLRNDNILVLLGRNVTEEYLAFLRELCISYIVVEDATYLASGLEAANREFGINSVSVQGGGILNGALLKEGIIDELSLVVYPGIDGLAGVSSIFEYVGNDTDPAKGQSLQLLSTEQREHGVIWLRYKFQNSKNKIQ</sequence>
<dbReference type="SUPFAM" id="SSF53597">
    <property type="entry name" value="Dihydrofolate reductase-like"/>
    <property type="match status" value="1"/>
</dbReference>
<evidence type="ECO:0000256" key="3">
    <source>
        <dbReference type="ARBA" id="ARBA00023002"/>
    </source>
</evidence>
<dbReference type="Gene3D" id="3.40.430.10">
    <property type="entry name" value="Dihydrofolate Reductase, subunit A"/>
    <property type="match status" value="1"/>
</dbReference>
<evidence type="ECO:0000313" key="5">
    <source>
        <dbReference type="EMBL" id="KXT40288.1"/>
    </source>
</evidence>
<dbReference type="Proteomes" id="UP000070319">
    <property type="component" value="Unassembled WGS sequence"/>
</dbReference>
<dbReference type="RefSeq" id="WP_061438490.1">
    <property type="nucleotide sequence ID" value="NZ_KQ968743.1"/>
</dbReference>
<protein>
    <recommendedName>
        <fullName evidence="4">Bacterial bifunctional deaminase-reductase C-terminal domain-containing protein</fullName>
    </recommendedName>
</protein>
<gene>
    <name evidence="5" type="ORF">HMPREF2531_05627</name>
</gene>
<dbReference type="EMBL" id="LTDF01000180">
    <property type="protein sequence ID" value="KXT40288.1"/>
    <property type="molecule type" value="Genomic_DNA"/>
</dbReference>
<dbReference type="GO" id="GO:0008703">
    <property type="term" value="F:5-amino-6-(5-phosphoribosylamino)uracil reductase activity"/>
    <property type="evidence" value="ECO:0007669"/>
    <property type="project" value="InterPro"/>
</dbReference>
<name>A0A139KM64_9BACE</name>
<evidence type="ECO:0000256" key="2">
    <source>
        <dbReference type="ARBA" id="ARBA00022857"/>
    </source>
</evidence>
<evidence type="ECO:0000256" key="1">
    <source>
        <dbReference type="ARBA" id="ARBA00005104"/>
    </source>
</evidence>
<organism evidence="5">
    <name type="scientific">Bacteroides intestinalis</name>
    <dbReference type="NCBI Taxonomy" id="329854"/>
    <lineage>
        <taxon>Bacteria</taxon>
        <taxon>Pseudomonadati</taxon>
        <taxon>Bacteroidota</taxon>
        <taxon>Bacteroidia</taxon>
        <taxon>Bacteroidales</taxon>
        <taxon>Bacteroidaceae</taxon>
        <taxon>Bacteroides</taxon>
    </lineage>
</organism>
<dbReference type="GO" id="GO:0009231">
    <property type="term" value="P:riboflavin biosynthetic process"/>
    <property type="evidence" value="ECO:0007669"/>
    <property type="project" value="InterPro"/>
</dbReference>
<feature type="domain" description="Bacterial bifunctional deaminase-reductase C-terminal" evidence="4">
    <location>
        <begin position="5"/>
        <end position="226"/>
    </location>
</feature>
<accession>A0A139KM64</accession>
<evidence type="ECO:0000259" key="4">
    <source>
        <dbReference type="Pfam" id="PF01872"/>
    </source>
</evidence>
<comment type="pathway">
    <text evidence="1">Cofactor biosynthesis; riboflavin biosynthesis.</text>
</comment>
<keyword evidence="2" id="KW-0521">NADP</keyword>
<dbReference type="Pfam" id="PF01872">
    <property type="entry name" value="RibD_C"/>
    <property type="match status" value="1"/>
</dbReference>
<dbReference type="PANTHER" id="PTHR38011">
    <property type="entry name" value="DIHYDROFOLATE REDUCTASE FAMILY PROTEIN (AFU_ORTHOLOGUE AFUA_8G06820)"/>
    <property type="match status" value="1"/>
</dbReference>
<evidence type="ECO:0000313" key="6">
    <source>
        <dbReference type="Proteomes" id="UP000070319"/>
    </source>
</evidence>
<dbReference type="PATRIC" id="fig|329854.7.peg.5695"/>
<dbReference type="AlphaFoldDB" id="A0A139KM64"/>
<reference evidence="5 6" key="1">
    <citation type="submission" date="2016-02" db="EMBL/GenBank/DDBJ databases">
        <authorList>
            <person name="Wen L."/>
            <person name="He K."/>
            <person name="Yang H."/>
        </authorList>
    </citation>
    <scope>NUCLEOTIDE SEQUENCE [LARGE SCALE GENOMIC DNA]</scope>
    <source>
        <strain evidence="5 6">KLE1704</strain>
    </source>
</reference>